<keyword evidence="1" id="KW-0472">Membrane</keyword>
<keyword evidence="1" id="KW-1133">Transmembrane helix</keyword>
<dbReference type="Proteomes" id="UP000004750">
    <property type="component" value="Unassembled WGS sequence"/>
</dbReference>
<dbReference type="AlphaFoldDB" id="G9ZJB0"/>
<protein>
    <submittedName>
        <fullName evidence="2">Uncharacterized protein</fullName>
    </submittedName>
</protein>
<evidence type="ECO:0000313" key="2">
    <source>
        <dbReference type="EMBL" id="EHM50251.1"/>
    </source>
</evidence>
<keyword evidence="1" id="KW-0812">Transmembrane</keyword>
<reference evidence="2 3" key="1">
    <citation type="submission" date="2011-08" db="EMBL/GenBank/DDBJ databases">
        <authorList>
            <person name="Weinstock G."/>
            <person name="Sodergren E."/>
            <person name="Clifton S."/>
            <person name="Fulton L."/>
            <person name="Fulton B."/>
            <person name="Courtney L."/>
            <person name="Fronick C."/>
            <person name="Harrison M."/>
            <person name="Strong C."/>
            <person name="Farmer C."/>
            <person name="Delahaunty K."/>
            <person name="Markovic C."/>
            <person name="Hall O."/>
            <person name="Minx P."/>
            <person name="Tomlinson C."/>
            <person name="Mitreva M."/>
            <person name="Hou S."/>
            <person name="Chen J."/>
            <person name="Wollam A."/>
            <person name="Pepin K.H."/>
            <person name="Johnson M."/>
            <person name="Bhonagiri V."/>
            <person name="Zhang X."/>
            <person name="Suruliraj S."/>
            <person name="Warren W."/>
            <person name="Chinwalla A."/>
            <person name="Mardis E.R."/>
            <person name="Wilson R.K."/>
        </authorList>
    </citation>
    <scope>NUCLEOTIDE SEQUENCE [LARGE SCALE GENOMIC DNA]</scope>
    <source>
        <strain evidence="2 3">F0432</strain>
    </source>
</reference>
<organism evidence="2 3">
    <name type="scientific">Cardiobacterium valvarum F0432</name>
    <dbReference type="NCBI Taxonomy" id="797473"/>
    <lineage>
        <taxon>Bacteria</taxon>
        <taxon>Pseudomonadati</taxon>
        <taxon>Pseudomonadota</taxon>
        <taxon>Gammaproteobacteria</taxon>
        <taxon>Cardiobacteriales</taxon>
        <taxon>Cardiobacteriaceae</taxon>
        <taxon>Cardiobacterium</taxon>
    </lineage>
</organism>
<evidence type="ECO:0000256" key="1">
    <source>
        <dbReference type="SAM" id="Phobius"/>
    </source>
</evidence>
<sequence length="82" mass="8990">MDDLNSLIMLVILLVIACVGIFILFPNLADSLSEHKSENATDDYYQRKTNDVPPYHTTVGGWSSGGSIVKNSTNNYGNPIDD</sequence>
<gene>
    <name evidence="2" type="ORF">HMPREF9080_02879</name>
</gene>
<dbReference type="RefSeq" id="WP_006986863.1">
    <property type="nucleotide sequence ID" value="NZ_JH417969.1"/>
</dbReference>
<accession>G9ZJB0</accession>
<dbReference type="HOGENOM" id="CLU_2552075_0_0_6"/>
<dbReference type="EMBL" id="AGCM01000184">
    <property type="protein sequence ID" value="EHM50251.1"/>
    <property type="molecule type" value="Genomic_DNA"/>
</dbReference>
<evidence type="ECO:0000313" key="3">
    <source>
        <dbReference type="Proteomes" id="UP000004750"/>
    </source>
</evidence>
<proteinExistence type="predicted"/>
<name>G9ZJB0_9GAMM</name>
<comment type="caution">
    <text evidence="2">The sequence shown here is derived from an EMBL/GenBank/DDBJ whole genome shotgun (WGS) entry which is preliminary data.</text>
</comment>
<feature type="transmembrane region" description="Helical" evidence="1">
    <location>
        <begin position="6"/>
        <end position="25"/>
    </location>
</feature>